<dbReference type="EMBL" id="JACAZI010000010">
    <property type="protein sequence ID" value="KAF7350377.1"/>
    <property type="molecule type" value="Genomic_DNA"/>
</dbReference>
<organism evidence="3 4">
    <name type="scientific">Mycena venus</name>
    <dbReference type="NCBI Taxonomy" id="2733690"/>
    <lineage>
        <taxon>Eukaryota</taxon>
        <taxon>Fungi</taxon>
        <taxon>Dikarya</taxon>
        <taxon>Basidiomycota</taxon>
        <taxon>Agaricomycotina</taxon>
        <taxon>Agaricomycetes</taxon>
        <taxon>Agaricomycetidae</taxon>
        <taxon>Agaricales</taxon>
        <taxon>Marasmiineae</taxon>
        <taxon>Mycenaceae</taxon>
        <taxon>Mycena</taxon>
    </lineage>
</organism>
<dbReference type="InterPro" id="IPR024652">
    <property type="entry name" value="Trichodiene_synth"/>
</dbReference>
<gene>
    <name evidence="3" type="ORF">MVEN_01342500</name>
</gene>
<protein>
    <recommendedName>
        <fullName evidence="5">Terpenoid synthase</fullName>
    </recommendedName>
</protein>
<evidence type="ECO:0000256" key="1">
    <source>
        <dbReference type="ARBA" id="ARBA00007946"/>
    </source>
</evidence>
<dbReference type="SFLD" id="SFLDS00005">
    <property type="entry name" value="Isoprenoid_Synthase_Type_I"/>
    <property type="match status" value="1"/>
</dbReference>
<name>A0A8H6Y212_9AGAR</name>
<sequence>MGQTQSQTTRDAIITFLEGISQPFPPVTPFDKEFYAECHAGAVRRGWPPETIGKHLAGGVVMGSTGYAHLPNRSTRILIAIYTACGIYLDDVFHQDIEAVSQFNQRFFEHAPQADPVLDCFAQVLLELGDHFERVVSNIMVTSTLNAVTALTLEYKTQGMTMSPGAIGYPTFSRVMSGASEAYTLFIFPPSFTLPAFLQTLQQAMIFINNGNDILSFYKEDLDGESVNRVSFLAAQSGKTKQVILRELVEDAVKAHNNVLTVLAPHPEALAAFRAFVAGYIGFHASATRYRLEELKLRSVDE</sequence>
<evidence type="ECO:0008006" key="5">
    <source>
        <dbReference type="Google" id="ProtNLM"/>
    </source>
</evidence>
<dbReference type="SFLD" id="SFLDG01021">
    <property type="entry name" value="Trichodiene_Synthase_Like"/>
    <property type="match status" value="1"/>
</dbReference>
<proteinExistence type="inferred from homology"/>
<keyword evidence="4" id="KW-1185">Reference proteome</keyword>
<evidence type="ECO:0000313" key="3">
    <source>
        <dbReference type="EMBL" id="KAF7350377.1"/>
    </source>
</evidence>
<comment type="caution">
    <text evidence="3">The sequence shown here is derived from an EMBL/GenBank/DDBJ whole genome shotgun (WGS) entry which is preliminary data.</text>
</comment>
<dbReference type="InterPro" id="IPR008949">
    <property type="entry name" value="Isoprenoid_synthase_dom_sf"/>
</dbReference>
<dbReference type="SUPFAM" id="SSF48576">
    <property type="entry name" value="Terpenoid synthases"/>
    <property type="match status" value="1"/>
</dbReference>
<dbReference type="Proteomes" id="UP000620124">
    <property type="component" value="Unassembled WGS sequence"/>
</dbReference>
<dbReference type="GO" id="GO:0016838">
    <property type="term" value="F:carbon-oxygen lyase activity, acting on phosphates"/>
    <property type="evidence" value="ECO:0007669"/>
    <property type="project" value="InterPro"/>
</dbReference>
<dbReference type="Pfam" id="PF06330">
    <property type="entry name" value="TRI5"/>
    <property type="match status" value="1"/>
</dbReference>
<dbReference type="AlphaFoldDB" id="A0A8H6Y212"/>
<keyword evidence="2" id="KW-0456">Lyase</keyword>
<accession>A0A8H6Y212</accession>
<evidence type="ECO:0000313" key="4">
    <source>
        <dbReference type="Proteomes" id="UP000620124"/>
    </source>
</evidence>
<dbReference type="OrthoDB" id="2998174at2759"/>
<comment type="similarity">
    <text evidence="1">Belongs to the trichodiene synthase family.</text>
</comment>
<evidence type="ECO:0000256" key="2">
    <source>
        <dbReference type="ARBA" id="ARBA00023239"/>
    </source>
</evidence>
<reference evidence="3" key="1">
    <citation type="submission" date="2020-05" db="EMBL/GenBank/DDBJ databases">
        <title>Mycena genomes resolve the evolution of fungal bioluminescence.</title>
        <authorList>
            <person name="Tsai I.J."/>
        </authorList>
    </citation>
    <scope>NUCLEOTIDE SEQUENCE</scope>
    <source>
        <strain evidence="3">CCC161011</strain>
    </source>
</reference>
<dbReference type="Gene3D" id="1.10.600.10">
    <property type="entry name" value="Farnesyl Diphosphate Synthase"/>
    <property type="match status" value="1"/>
</dbReference>